<reference evidence="1" key="1">
    <citation type="submission" date="2018-05" db="EMBL/GenBank/DDBJ databases">
        <authorList>
            <person name="Lanie J.A."/>
            <person name="Ng W.-L."/>
            <person name="Kazmierczak K.M."/>
            <person name="Andrzejewski T.M."/>
            <person name="Davidsen T.M."/>
            <person name="Wayne K.J."/>
            <person name="Tettelin H."/>
            <person name="Glass J.I."/>
            <person name="Rusch D."/>
            <person name="Podicherti R."/>
            <person name="Tsui H.-C.T."/>
            <person name="Winkler M.E."/>
        </authorList>
    </citation>
    <scope>NUCLEOTIDE SEQUENCE</scope>
</reference>
<proteinExistence type="predicted"/>
<accession>A0A382XDM0</accession>
<organism evidence="1">
    <name type="scientific">marine metagenome</name>
    <dbReference type="NCBI Taxonomy" id="408172"/>
    <lineage>
        <taxon>unclassified sequences</taxon>
        <taxon>metagenomes</taxon>
        <taxon>ecological metagenomes</taxon>
    </lineage>
</organism>
<dbReference type="AlphaFoldDB" id="A0A382XDM0"/>
<protein>
    <submittedName>
        <fullName evidence="1">Uncharacterized protein</fullName>
    </submittedName>
</protein>
<dbReference type="EMBL" id="UINC01166792">
    <property type="protein sequence ID" value="SVD68939.1"/>
    <property type="molecule type" value="Genomic_DNA"/>
</dbReference>
<evidence type="ECO:0000313" key="1">
    <source>
        <dbReference type="EMBL" id="SVD68939.1"/>
    </source>
</evidence>
<gene>
    <name evidence="1" type="ORF">METZ01_LOCUS421793</name>
</gene>
<name>A0A382XDM0_9ZZZZ</name>
<feature type="non-terminal residue" evidence="1">
    <location>
        <position position="1"/>
    </location>
</feature>
<sequence>IVGDTYIASEINIDALRHYRENARFQNWIPYLKTEIFRKMYEEEIWPKNLPPMNHADAGEVFKKTIKKLMAKGTFTAKSKK</sequence>